<keyword evidence="1" id="KW-0175">Coiled coil</keyword>
<name>A0AB39HV85_9BACI</name>
<feature type="coiled-coil region" evidence="1">
    <location>
        <begin position="61"/>
        <end position="119"/>
    </location>
</feature>
<dbReference type="AlphaFoldDB" id="A0AB39HV85"/>
<accession>A0AB39HV85</accession>
<dbReference type="EMBL" id="CP162599">
    <property type="protein sequence ID" value="XDK34214.1"/>
    <property type="molecule type" value="Genomic_DNA"/>
</dbReference>
<reference evidence="2" key="1">
    <citation type="submission" date="2024-07" db="EMBL/GenBank/DDBJ databases">
        <title>Halotolerant mesophilic bacterium Ornithinibacillus sp. 4-3, sp. nov., isolated from soil.</title>
        <authorList>
            <person name="Sidarenka A.V."/>
            <person name="Guliayeva D.E."/>
            <person name="Leanovich S.I."/>
            <person name="Hileuskaya K.S."/>
            <person name="Akhremchuk A.E."/>
            <person name="Sikolenko M.A."/>
            <person name="Valentovich L.N."/>
        </authorList>
    </citation>
    <scope>NUCLEOTIDE SEQUENCE</scope>
    <source>
        <strain evidence="2">4-3</strain>
    </source>
</reference>
<sequence length="248" mass="28000">MKKWKHATLLSVIAGGLATSSFINIVEANNDSNAEIIEAIETVQQEYTEITGDNLELDSSVIAEEEAQEQYQEELEQSLEAIENVEEEITELAEELVNAQEKEDEKAVAQIEAQVAQKQTQQVQIAAMGSNLNGLDLSSMDLETALMHVQTQRTQLLDTQLKEQLQAVQARNDEVARLHEQIRLAQEANDKALEESLNRAMDVLHNTQQMDMLRLQSLSNKRNEAFDLMTNFIKKMQESRSSIIGNMR</sequence>
<organism evidence="2">
    <name type="scientific">Ornithinibacillus sp. 4-3</name>
    <dbReference type="NCBI Taxonomy" id="3231488"/>
    <lineage>
        <taxon>Bacteria</taxon>
        <taxon>Bacillati</taxon>
        <taxon>Bacillota</taxon>
        <taxon>Bacilli</taxon>
        <taxon>Bacillales</taxon>
        <taxon>Bacillaceae</taxon>
        <taxon>Ornithinibacillus</taxon>
    </lineage>
</organism>
<dbReference type="RefSeq" id="WP_368654891.1">
    <property type="nucleotide sequence ID" value="NZ_CP162599.1"/>
</dbReference>
<proteinExistence type="predicted"/>
<gene>
    <name evidence="2" type="ORF">AB4Y30_07655</name>
</gene>
<evidence type="ECO:0000256" key="1">
    <source>
        <dbReference type="SAM" id="Coils"/>
    </source>
</evidence>
<protein>
    <submittedName>
        <fullName evidence="2">Uncharacterized protein</fullName>
    </submittedName>
</protein>
<evidence type="ECO:0000313" key="2">
    <source>
        <dbReference type="EMBL" id="XDK34214.1"/>
    </source>
</evidence>